<sequence length="371" mass="40489">MNTGLENSVVLITSTKKDNVIGTGFAIHRDQDQTYLVTCAHVIKDVGGEDSVLVNGIPAKVLALGDVQGFDLAILQAEGLSNLPLLHLITLSGEEKRTIKIAGYYLYSGNKQHSCKTIEGICSETGEVVQLIEKSLERAAVLELRMSQENQLQAGYSGSPVIDQETSRVLGVVTHMEKEGKIGRAISIAALLKIREMPSLSFPLEVSMASTGDGSQSSSNLNARIKTVETHIFSGTKVLEEIKKLPSWVKAIFAFIIMVSGVSGWDYIQANPNESVQVNQDSPDLEYQRIGVTVRNRENAQPVENVTVQIIFDGPPVQKMTDRNGYFEIEVPARETAQVTLTKAGFKTATETVGLKVDPDKTKLIYLDPEN</sequence>
<dbReference type="EMBL" id="LATL02000229">
    <property type="protein sequence ID" value="KKD39293.1"/>
    <property type="molecule type" value="Genomic_DNA"/>
</dbReference>
<dbReference type="Gene3D" id="2.60.40.1120">
    <property type="entry name" value="Carboxypeptidase-like, regulatory domain"/>
    <property type="match status" value="1"/>
</dbReference>
<dbReference type="RefSeq" id="WP_046277255.1">
    <property type="nucleotide sequence ID" value="NZ_LATL02000229.1"/>
</dbReference>
<dbReference type="Gene3D" id="2.40.10.120">
    <property type="match status" value="1"/>
</dbReference>
<dbReference type="SUPFAM" id="SSF50494">
    <property type="entry name" value="Trypsin-like serine proteases"/>
    <property type="match status" value="1"/>
</dbReference>
<reference evidence="1 2" key="1">
    <citation type="submission" date="2015-06" db="EMBL/GenBank/DDBJ databases">
        <title>Draft genome assembly of filamentous brackish cyanobacterium Limnoraphis robusta strain CS-951.</title>
        <authorList>
            <person name="Willis A."/>
            <person name="Parks M."/>
            <person name="Burford M.A."/>
        </authorList>
    </citation>
    <scope>NUCLEOTIDE SEQUENCE [LARGE SCALE GENOMIC DNA]</scope>
    <source>
        <strain evidence="1 2">CS-951</strain>
    </source>
</reference>
<evidence type="ECO:0000313" key="2">
    <source>
        <dbReference type="Proteomes" id="UP000033607"/>
    </source>
</evidence>
<dbReference type="SUPFAM" id="SSF49464">
    <property type="entry name" value="Carboxypeptidase regulatory domain-like"/>
    <property type="match status" value="1"/>
</dbReference>
<dbReference type="OrthoDB" id="466389at2"/>
<comment type="caution">
    <text evidence="1">The sequence shown here is derived from an EMBL/GenBank/DDBJ whole genome shotgun (WGS) entry which is preliminary data.</text>
</comment>
<dbReference type="Proteomes" id="UP000033607">
    <property type="component" value="Unassembled WGS sequence"/>
</dbReference>
<protein>
    <submittedName>
        <fullName evidence="1">Uncharacterized protein</fullName>
    </submittedName>
</protein>
<gene>
    <name evidence="1" type="ORF">WN50_04210</name>
</gene>
<name>A0A0F5YKK6_9CYAN</name>
<dbReference type="InterPro" id="IPR009003">
    <property type="entry name" value="Peptidase_S1_PA"/>
</dbReference>
<accession>A0A0F5YKK6</accession>
<dbReference type="InterPro" id="IPR008969">
    <property type="entry name" value="CarboxyPept-like_regulatory"/>
</dbReference>
<evidence type="ECO:0000313" key="1">
    <source>
        <dbReference type="EMBL" id="KKD39293.1"/>
    </source>
</evidence>
<proteinExistence type="predicted"/>
<organism evidence="1 2">
    <name type="scientific">Limnoraphis robusta CS-951</name>
    <dbReference type="NCBI Taxonomy" id="1637645"/>
    <lineage>
        <taxon>Bacteria</taxon>
        <taxon>Bacillati</taxon>
        <taxon>Cyanobacteriota</taxon>
        <taxon>Cyanophyceae</taxon>
        <taxon>Oscillatoriophycideae</taxon>
        <taxon>Oscillatoriales</taxon>
        <taxon>Sirenicapillariaceae</taxon>
        <taxon>Limnoraphis</taxon>
    </lineage>
</organism>
<dbReference type="Pfam" id="PF13365">
    <property type="entry name" value="Trypsin_2"/>
    <property type="match status" value="1"/>
</dbReference>
<dbReference type="Pfam" id="PF13620">
    <property type="entry name" value="CarboxypepD_reg"/>
    <property type="match status" value="1"/>
</dbReference>
<dbReference type="AlphaFoldDB" id="A0A0F5YKK6"/>